<dbReference type="Proteomes" id="UP001156140">
    <property type="component" value="Unassembled WGS sequence"/>
</dbReference>
<dbReference type="RefSeq" id="WP_281736715.1">
    <property type="nucleotide sequence ID" value="NZ_JAKETQ010000002.1"/>
</dbReference>
<evidence type="ECO:0000256" key="1">
    <source>
        <dbReference type="ARBA" id="ARBA00004953"/>
    </source>
</evidence>
<organism evidence="4 5">
    <name type="scientific">Paradevosia shaoguanensis</name>
    <dbReference type="NCBI Taxonomy" id="1335043"/>
    <lineage>
        <taxon>Bacteria</taxon>
        <taxon>Pseudomonadati</taxon>
        <taxon>Pseudomonadota</taxon>
        <taxon>Alphaproteobacteria</taxon>
        <taxon>Hyphomicrobiales</taxon>
        <taxon>Devosiaceae</taxon>
        <taxon>Paradevosia</taxon>
    </lineage>
</organism>
<dbReference type="PROSITE" id="PS51014">
    <property type="entry name" value="COBK_CBIJ"/>
    <property type="match status" value="1"/>
</dbReference>
<evidence type="ECO:0000256" key="2">
    <source>
        <dbReference type="ARBA" id="ARBA00022573"/>
    </source>
</evidence>
<keyword evidence="3 4" id="KW-0560">Oxidoreductase</keyword>
<evidence type="ECO:0000313" key="4">
    <source>
        <dbReference type="EMBL" id="MCI0128611.1"/>
    </source>
</evidence>
<evidence type="ECO:0000256" key="3">
    <source>
        <dbReference type="ARBA" id="ARBA00023002"/>
    </source>
</evidence>
<gene>
    <name evidence="4" type="ORF">ML536_17400</name>
</gene>
<keyword evidence="2" id="KW-0169">Cobalamin biosynthesis</keyword>
<dbReference type="EMBL" id="JALAZD010000002">
    <property type="protein sequence ID" value="MCI0128611.1"/>
    <property type="molecule type" value="Genomic_DNA"/>
</dbReference>
<evidence type="ECO:0000313" key="5">
    <source>
        <dbReference type="Proteomes" id="UP001156140"/>
    </source>
</evidence>
<sequence length="245" mass="25513">MRILILGGTGEARALAGALVEAGHAVTTSLAGRTSDPKLPDGGLRVGGFGGIPGLCAYLRAGNFDYLVDATHPYAGLISINAVAASQSTGIPLLRLMRPEWPEPADAPWLRVASTEAAATLLPSGARALLSTGHTGLKTFLERDDCTFLVRVIEPPAEAMPAHANLLLDRPPYTLAGETALMQREAVTHLVSKNSGGSQTTAKLDAARDLGIAVVMIDRPAYGPAHEVGSVQEALAALHSEASRR</sequence>
<dbReference type="PANTHER" id="PTHR36925:SF1">
    <property type="entry name" value="COBALT-PRECORRIN-6A REDUCTASE"/>
    <property type="match status" value="1"/>
</dbReference>
<protein>
    <submittedName>
        <fullName evidence="4">Cobalt-precorrin-6A reductase</fullName>
        <ecNumber evidence="4">1.3.1.106</ecNumber>
    </submittedName>
</protein>
<dbReference type="PANTHER" id="PTHR36925">
    <property type="entry name" value="COBALT-PRECORRIN-6A REDUCTASE"/>
    <property type="match status" value="1"/>
</dbReference>
<dbReference type="GO" id="GO:0016994">
    <property type="term" value="F:precorrin-6A reductase activity"/>
    <property type="evidence" value="ECO:0007669"/>
    <property type="project" value="InterPro"/>
</dbReference>
<proteinExistence type="predicted"/>
<reference evidence="4" key="1">
    <citation type="submission" date="2022-03" db="EMBL/GenBank/DDBJ databases">
        <title>The complete genome sequence of a Methyloterrigena soli.</title>
        <authorList>
            <person name="Zi Z."/>
        </authorList>
    </citation>
    <scope>NUCLEOTIDE SEQUENCE</scope>
    <source>
        <strain evidence="4">M48</strain>
    </source>
</reference>
<dbReference type="Pfam" id="PF02571">
    <property type="entry name" value="CbiJ"/>
    <property type="match status" value="1"/>
</dbReference>
<dbReference type="GO" id="GO:0009236">
    <property type="term" value="P:cobalamin biosynthetic process"/>
    <property type="evidence" value="ECO:0007669"/>
    <property type="project" value="UniProtKB-KW"/>
</dbReference>
<dbReference type="AlphaFoldDB" id="A0AA41QPG8"/>
<comment type="pathway">
    <text evidence="1">Cofactor biosynthesis; adenosylcobalamin biosynthesis.</text>
</comment>
<accession>A0AA41QPG8</accession>
<keyword evidence="5" id="KW-1185">Reference proteome</keyword>
<name>A0AA41QPG8_9HYPH</name>
<dbReference type="InterPro" id="IPR003723">
    <property type="entry name" value="Precorrin-6x_reduct"/>
</dbReference>
<dbReference type="NCBIfam" id="NF005968">
    <property type="entry name" value="PRK08057.1-2"/>
    <property type="match status" value="1"/>
</dbReference>
<comment type="caution">
    <text evidence="4">The sequence shown here is derived from an EMBL/GenBank/DDBJ whole genome shotgun (WGS) entry which is preliminary data.</text>
</comment>
<dbReference type="EC" id="1.3.1.106" evidence="4"/>